<comment type="cofactor">
    <cofactor evidence="1">
        <name>FAD</name>
        <dbReference type="ChEBI" id="CHEBI:57692"/>
    </cofactor>
</comment>
<dbReference type="SUPFAM" id="SSF53474">
    <property type="entry name" value="alpha/beta-Hydrolases"/>
    <property type="match status" value="1"/>
</dbReference>
<dbReference type="Proteomes" id="UP000605992">
    <property type="component" value="Unassembled WGS sequence"/>
</dbReference>
<protein>
    <recommendedName>
        <fullName evidence="6">AB hydrolase-1 domain-containing protein</fullName>
    </recommendedName>
</protein>
<dbReference type="InterPro" id="IPR000073">
    <property type="entry name" value="AB_hydrolase_1"/>
</dbReference>
<evidence type="ECO:0000256" key="5">
    <source>
        <dbReference type="ARBA" id="ARBA00023002"/>
    </source>
</evidence>
<feature type="domain" description="AB hydrolase-1" evidence="6">
    <location>
        <begin position="69"/>
        <end position="367"/>
    </location>
</feature>
<proteinExistence type="inferred from homology"/>
<dbReference type="InterPro" id="IPR052542">
    <property type="entry name" value="Cholesterol_Oxidase"/>
</dbReference>
<reference evidence="7" key="1">
    <citation type="submission" date="2021-01" db="EMBL/GenBank/DDBJ databases">
        <title>Whole genome shotgun sequence of Planotetraspora thailandica NBRC 104271.</title>
        <authorList>
            <person name="Komaki H."/>
            <person name="Tamura T."/>
        </authorList>
    </citation>
    <scope>NUCLEOTIDE SEQUENCE</scope>
    <source>
        <strain evidence="7">NBRC 104271</strain>
    </source>
</reference>
<dbReference type="Gene3D" id="3.40.50.1820">
    <property type="entry name" value="alpha/beta hydrolase"/>
    <property type="match status" value="1"/>
</dbReference>
<evidence type="ECO:0000259" key="6">
    <source>
        <dbReference type="Pfam" id="PF00561"/>
    </source>
</evidence>
<evidence type="ECO:0000256" key="2">
    <source>
        <dbReference type="ARBA" id="ARBA00010790"/>
    </source>
</evidence>
<comment type="similarity">
    <text evidence="2">Belongs to the GMC oxidoreductase family.</text>
</comment>
<organism evidence="7 8">
    <name type="scientific">Planotetraspora thailandica</name>
    <dbReference type="NCBI Taxonomy" id="487172"/>
    <lineage>
        <taxon>Bacteria</taxon>
        <taxon>Bacillati</taxon>
        <taxon>Actinomycetota</taxon>
        <taxon>Actinomycetes</taxon>
        <taxon>Streptosporangiales</taxon>
        <taxon>Streptosporangiaceae</taxon>
        <taxon>Planotetraspora</taxon>
    </lineage>
</organism>
<keyword evidence="4" id="KW-0274">FAD</keyword>
<dbReference type="EMBL" id="BOOR01000051">
    <property type="protein sequence ID" value="GII57431.1"/>
    <property type="molecule type" value="Genomic_DNA"/>
</dbReference>
<dbReference type="Pfam" id="PF00561">
    <property type="entry name" value="Abhydrolase_1"/>
    <property type="match status" value="1"/>
</dbReference>
<evidence type="ECO:0000256" key="3">
    <source>
        <dbReference type="ARBA" id="ARBA00022630"/>
    </source>
</evidence>
<comment type="caution">
    <text evidence="7">The sequence shown here is derived from an EMBL/GenBank/DDBJ whole genome shotgun (WGS) entry which is preliminary data.</text>
</comment>
<dbReference type="PANTHER" id="PTHR47470">
    <property type="entry name" value="CHOLESTEROL OXIDASE"/>
    <property type="match status" value="1"/>
</dbReference>
<keyword evidence="8" id="KW-1185">Reference proteome</keyword>
<dbReference type="GO" id="GO:0016491">
    <property type="term" value="F:oxidoreductase activity"/>
    <property type="evidence" value="ECO:0007669"/>
    <property type="project" value="UniProtKB-KW"/>
</dbReference>
<dbReference type="AlphaFoldDB" id="A0A8J3V5R1"/>
<dbReference type="InterPro" id="IPR029058">
    <property type="entry name" value="AB_hydrolase_fold"/>
</dbReference>
<keyword evidence="5" id="KW-0560">Oxidoreductase</keyword>
<evidence type="ECO:0000313" key="8">
    <source>
        <dbReference type="Proteomes" id="UP000605992"/>
    </source>
</evidence>
<name>A0A8J3V5R1_9ACTN</name>
<evidence type="ECO:0000313" key="7">
    <source>
        <dbReference type="EMBL" id="GII57431.1"/>
    </source>
</evidence>
<sequence length="389" mass="43477">MPPDPAVLGGFSWAKEVDHMEHRIPRFTLDGVRGAEVSVHPFATEDELGLTLTRYCRADRPDEGSPDDVVLLIHGLTSSSDMFIMPEHTNLVGFLHDNGYDDVWALDFRMSNRFPYNVETRRHTLDDIAHFDYPAALRELRRHVGARRIHVVAHCLGSVSFQMSLFAGMVDGIASLVANSVGLVPRVHPWAKVKLSLGPVLMEYGTGLSYLDPRFKDAPLLTRRWLLAKAVSAMHPECAEPACHMQSFMWGSGKPAMYRHGNLRPETHVHERLADLNGACDLHYYRHVHKMVAAGRAVKFDPADPRHADLPDDYLTGAAGVTTPILYITGDHNDVFTDSNIVCHELVSRAAPGLHELRILPGYGHIDPLIGKDAHVDVFPHILDFIKRH</sequence>
<dbReference type="PANTHER" id="PTHR47470:SF1">
    <property type="entry name" value="FAD-DEPENDENT OXIDOREDUCTASE 2 FAD BINDING DOMAIN-CONTAINING PROTEIN"/>
    <property type="match status" value="1"/>
</dbReference>
<accession>A0A8J3V5R1</accession>
<gene>
    <name evidence="7" type="ORF">Pth03_58200</name>
</gene>
<evidence type="ECO:0000256" key="4">
    <source>
        <dbReference type="ARBA" id="ARBA00022827"/>
    </source>
</evidence>
<evidence type="ECO:0000256" key="1">
    <source>
        <dbReference type="ARBA" id="ARBA00001974"/>
    </source>
</evidence>
<keyword evidence="3" id="KW-0285">Flavoprotein</keyword>